<accession>A0A9X2HCK9</accession>
<name>A0A9X2HCK9_9HYPH</name>
<dbReference type="AlphaFoldDB" id="A0A9X2HCK9"/>
<evidence type="ECO:0000259" key="2">
    <source>
        <dbReference type="Pfam" id="PF14667"/>
    </source>
</evidence>
<proteinExistence type="predicted"/>
<keyword evidence="4" id="KW-1185">Reference proteome</keyword>
<dbReference type="InterPro" id="IPR029303">
    <property type="entry name" value="CapF_C"/>
</dbReference>
<dbReference type="InterPro" id="IPR001509">
    <property type="entry name" value="Epimerase_deHydtase"/>
</dbReference>
<dbReference type="InterPro" id="IPR036291">
    <property type="entry name" value="NAD(P)-bd_dom_sf"/>
</dbReference>
<dbReference type="SUPFAM" id="SSF51182">
    <property type="entry name" value="RmlC-like cupins"/>
    <property type="match status" value="1"/>
</dbReference>
<protein>
    <submittedName>
        <fullName evidence="3">NAD-dependent epimerase/dehydratase family protein</fullName>
    </submittedName>
</protein>
<dbReference type="RefSeq" id="WP_253965878.1">
    <property type="nucleotide sequence ID" value="NZ_JALHBS010000124.1"/>
</dbReference>
<feature type="domain" description="Capsular polysaccharide assembling protein CapF C-terminal" evidence="2">
    <location>
        <begin position="257"/>
        <end position="369"/>
    </location>
</feature>
<dbReference type="Proteomes" id="UP001155220">
    <property type="component" value="Unassembled WGS sequence"/>
</dbReference>
<evidence type="ECO:0000313" key="3">
    <source>
        <dbReference type="EMBL" id="MCP3057093.1"/>
    </source>
</evidence>
<reference evidence="3" key="1">
    <citation type="submission" date="2022-03" db="EMBL/GenBank/DDBJ databases">
        <title>Aurantimonas Liuensis sp. Nov., isolated from the hadal seawater of the Mariana Trench.</title>
        <authorList>
            <person name="Liu R."/>
        </authorList>
    </citation>
    <scope>NUCLEOTIDE SEQUENCE</scope>
    <source>
        <strain evidence="3">LRZ36</strain>
    </source>
</reference>
<feature type="domain" description="NAD-dependent epimerase/dehydratase" evidence="1">
    <location>
        <begin position="3"/>
        <end position="182"/>
    </location>
</feature>
<organism evidence="3 4">
    <name type="scientific">Aurantimonas marianensis</name>
    <dbReference type="NCBI Taxonomy" id="2920428"/>
    <lineage>
        <taxon>Bacteria</taxon>
        <taxon>Pseudomonadati</taxon>
        <taxon>Pseudomonadota</taxon>
        <taxon>Alphaproteobacteria</taxon>
        <taxon>Hyphomicrobiales</taxon>
        <taxon>Aurantimonadaceae</taxon>
        <taxon>Aurantimonas</taxon>
    </lineage>
</organism>
<dbReference type="Pfam" id="PF01370">
    <property type="entry name" value="Epimerase"/>
    <property type="match status" value="1"/>
</dbReference>
<evidence type="ECO:0000313" key="4">
    <source>
        <dbReference type="Proteomes" id="UP001155220"/>
    </source>
</evidence>
<dbReference type="SUPFAM" id="SSF51735">
    <property type="entry name" value="NAD(P)-binding Rossmann-fold domains"/>
    <property type="match status" value="1"/>
</dbReference>
<sequence>MKVVVTGAGGLLGWHAACRLRAANAMAQFRNEAEPFAVAALDRSGFNDQDRALAAFRDADAVLHFAGVNRAPDDDIEDANLRIAEALLASVNAAGAKPHIVYANSTHAEKDTPYGRSKRRAGEAFGASGLAYTDLVLPHIFGECARPFYNNVTATLCRQVIDGATPSINPDGRVELLHAGAAAQSAIDAVVAGKTGRQFLAGKPVSVPDLHQKIAGFHQSYLANIVPDLSDPFDVALFNSYRAALYPDGFPRPLTLNTDPRGTLFEAVKGGGGRGGQTFLSWTEPGITRGDHFHLDKVERFLVVSGEAVIRIRRVLTDTVWEYRVSGERPAAVDMPTLHTHSIENVGEQPLLTLFWTNEIFDPAAPDTYRDRVLPDGGSA</sequence>
<dbReference type="Pfam" id="PF14667">
    <property type="entry name" value="Polysacc_synt_C"/>
    <property type="match status" value="1"/>
</dbReference>
<dbReference type="InterPro" id="IPR014710">
    <property type="entry name" value="RmlC-like_jellyroll"/>
</dbReference>
<dbReference type="InterPro" id="IPR011051">
    <property type="entry name" value="RmlC_Cupin_sf"/>
</dbReference>
<gene>
    <name evidence="3" type="ORF">MJ956_18395</name>
</gene>
<dbReference type="EMBL" id="JALHBS010000124">
    <property type="protein sequence ID" value="MCP3057093.1"/>
    <property type="molecule type" value="Genomic_DNA"/>
</dbReference>
<dbReference type="Gene3D" id="2.60.120.10">
    <property type="entry name" value="Jelly Rolls"/>
    <property type="match status" value="1"/>
</dbReference>
<comment type="caution">
    <text evidence="3">The sequence shown here is derived from an EMBL/GenBank/DDBJ whole genome shotgun (WGS) entry which is preliminary data.</text>
</comment>
<evidence type="ECO:0000259" key="1">
    <source>
        <dbReference type="Pfam" id="PF01370"/>
    </source>
</evidence>
<dbReference type="CDD" id="cd07007">
    <property type="entry name" value="cupin_CapF-like_C"/>
    <property type="match status" value="1"/>
</dbReference>
<dbReference type="Gene3D" id="3.40.50.720">
    <property type="entry name" value="NAD(P)-binding Rossmann-like Domain"/>
    <property type="match status" value="1"/>
</dbReference>